<reference evidence="2 3" key="1">
    <citation type="journal article" date="2010" name="Science">
        <title>Genomic comparison of the ants Camponotus floridanus and Harpegnathos saltator.</title>
        <authorList>
            <person name="Bonasio R."/>
            <person name="Zhang G."/>
            <person name="Ye C."/>
            <person name="Mutti N.S."/>
            <person name="Fang X."/>
            <person name="Qin N."/>
            <person name="Donahue G."/>
            <person name="Yang P."/>
            <person name="Li Q."/>
            <person name="Li C."/>
            <person name="Zhang P."/>
            <person name="Huang Z."/>
            <person name="Berger S.L."/>
            <person name="Reinberg D."/>
            <person name="Wang J."/>
            <person name="Liebig J."/>
        </authorList>
    </citation>
    <scope>NUCLEOTIDE SEQUENCE [LARGE SCALE GENOMIC DNA]</scope>
    <source>
        <strain evidence="2 3">Hsal</strain>
    </source>
</reference>
<evidence type="ECO:0000313" key="3">
    <source>
        <dbReference type="Proteomes" id="UP000188912"/>
    </source>
</evidence>
<dbReference type="Pfam" id="PF04325">
    <property type="entry name" value="DUF465"/>
    <property type="match status" value="1"/>
</dbReference>
<accession>A0A1U9JWR0</accession>
<dbReference type="KEGG" id="thd:BHV28_16440"/>
<dbReference type="InterPro" id="IPR038444">
    <property type="entry name" value="DUF465_sf"/>
</dbReference>
<proteinExistence type="predicted"/>
<protein>
    <recommendedName>
        <fullName evidence="4">DUF465 domain-containing protein</fullName>
    </recommendedName>
</protein>
<keyword evidence="1" id="KW-0175">Coiled coil</keyword>
<name>A0A1U9JWR0_9HYPH</name>
<gene>
    <name evidence="2" type="ORF">BHV28_16440</name>
</gene>
<evidence type="ECO:0000256" key="1">
    <source>
        <dbReference type="SAM" id="Coils"/>
    </source>
</evidence>
<dbReference type="AlphaFoldDB" id="A0A1U9JWR0"/>
<dbReference type="Proteomes" id="UP000188912">
    <property type="component" value="Chromosome"/>
</dbReference>
<reference evidence="2 3" key="2">
    <citation type="journal article" date="2016" name="Sci. Rep.">
        <title>The genome of Rhizobiales bacteria in predatory ants reveals urease gene functions but no genes for nitrogen fixation.</title>
        <authorList>
            <person name="Neuvonen M.M."/>
            <person name="Tamarit D."/>
            <person name="Naslund K."/>
            <person name="Liebig J."/>
            <person name="Feldhaar H."/>
            <person name="Moran N.A."/>
            <person name="Guy L."/>
            <person name="Andersson S.G."/>
        </authorList>
    </citation>
    <scope>NUCLEOTIDE SEQUENCE [LARGE SCALE GENOMIC DNA]</scope>
    <source>
        <strain evidence="2 3">Hsal</strain>
    </source>
</reference>
<dbReference type="Gene3D" id="6.10.280.50">
    <property type="match status" value="1"/>
</dbReference>
<feature type="coiled-coil region" evidence="1">
    <location>
        <begin position="7"/>
        <end position="55"/>
    </location>
</feature>
<dbReference type="InterPro" id="IPR007420">
    <property type="entry name" value="DUF465"/>
</dbReference>
<keyword evidence="3" id="KW-1185">Reference proteome</keyword>
<organism evidence="2 3">
    <name type="scientific">Candidatus Tokpelaia hoelldobleri</name>
    <dbReference type="NCBI Taxonomy" id="1902579"/>
    <lineage>
        <taxon>Bacteria</taxon>
        <taxon>Pseudomonadati</taxon>
        <taxon>Pseudomonadota</taxon>
        <taxon>Alphaproteobacteria</taxon>
        <taxon>Hyphomicrobiales</taxon>
        <taxon>Candidatus Tokpelaia</taxon>
    </lineage>
</organism>
<dbReference type="STRING" id="1902579.BHV28_16440"/>
<evidence type="ECO:0000313" key="2">
    <source>
        <dbReference type="EMBL" id="AQS42322.1"/>
    </source>
</evidence>
<evidence type="ECO:0008006" key="4">
    <source>
        <dbReference type="Google" id="ProtNLM"/>
    </source>
</evidence>
<sequence>MTVSSHIRALEAKHYALEKQLAAALAAPAADDLQIVGLKRKKLHIKDEIEQLKMQAV</sequence>
<dbReference type="EMBL" id="CP017315">
    <property type="protein sequence ID" value="AQS42322.1"/>
    <property type="molecule type" value="Genomic_DNA"/>
</dbReference>